<proteinExistence type="predicted"/>
<evidence type="ECO:0000313" key="2">
    <source>
        <dbReference type="Proteomes" id="UP000821865"/>
    </source>
</evidence>
<keyword evidence="2" id="KW-1185">Reference proteome</keyword>
<evidence type="ECO:0000313" key="1">
    <source>
        <dbReference type="EMBL" id="KAH7944961.1"/>
    </source>
</evidence>
<gene>
    <name evidence="1" type="ORF">HPB49_002857</name>
</gene>
<sequence length="121" mass="13442">MATTVGKLPEFHPNDGHFEVYLERFEVFATANDIAEGKKLPAFSTAIGDKAYVTLRSLLLPKTPAKASFTEVVDVLTKHYAPKHFLVTKRVAIPLEAEMLDTKEMLQSNARGAPSEMEDIH</sequence>
<dbReference type="Proteomes" id="UP000821865">
    <property type="component" value="Chromosome 6"/>
</dbReference>
<name>A0ACB8CJF4_DERSI</name>
<dbReference type="EMBL" id="CM023475">
    <property type="protein sequence ID" value="KAH7944961.1"/>
    <property type="molecule type" value="Genomic_DNA"/>
</dbReference>
<reference evidence="1" key="1">
    <citation type="submission" date="2020-05" db="EMBL/GenBank/DDBJ databases">
        <title>Large-scale comparative analyses of tick genomes elucidate their genetic diversity and vector capacities.</title>
        <authorList>
            <person name="Jia N."/>
            <person name="Wang J."/>
            <person name="Shi W."/>
            <person name="Du L."/>
            <person name="Sun Y."/>
            <person name="Zhan W."/>
            <person name="Jiang J."/>
            <person name="Wang Q."/>
            <person name="Zhang B."/>
            <person name="Ji P."/>
            <person name="Sakyi L.B."/>
            <person name="Cui X."/>
            <person name="Yuan T."/>
            <person name="Jiang B."/>
            <person name="Yang W."/>
            <person name="Lam T.T.-Y."/>
            <person name="Chang Q."/>
            <person name="Ding S."/>
            <person name="Wang X."/>
            <person name="Zhu J."/>
            <person name="Ruan X."/>
            <person name="Zhao L."/>
            <person name="Wei J."/>
            <person name="Que T."/>
            <person name="Du C."/>
            <person name="Cheng J."/>
            <person name="Dai P."/>
            <person name="Han X."/>
            <person name="Huang E."/>
            <person name="Gao Y."/>
            <person name="Liu J."/>
            <person name="Shao H."/>
            <person name="Ye R."/>
            <person name="Li L."/>
            <person name="Wei W."/>
            <person name="Wang X."/>
            <person name="Wang C."/>
            <person name="Yang T."/>
            <person name="Huo Q."/>
            <person name="Li W."/>
            <person name="Guo W."/>
            <person name="Chen H."/>
            <person name="Zhou L."/>
            <person name="Ni X."/>
            <person name="Tian J."/>
            <person name="Zhou Y."/>
            <person name="Sheng Y."/>
            <person name="Liu T."/>
            <person name="Pan Y."/>
            <person name="Xia L."/>
            <person name="Li J."/>
            <person name="Zhao F."/>
            <person name="Cao W."/>
        </authorList>
    </citation>
    <scope>NUCLEOTIDE SEQUENCE</scope>
    <source>
        <strain evidence="1">Dsil-2018</strain>
    </source>
</reference>
<comment type="caution">
    <text evidence="1">The sequence shown here is derived from an EMBL/GenBank/DDBJ whole genome shotgun (WGS) entry which is preliminary data.</text>
</comment>
<protein>
    <submittedName>
        <fullName evidence="1">Uncharacterized protein</fullName>
    </submittedName>
</protein>
<accession>A0ACB8CJF4</accession>
<organism evidence="1 2">
    <name type="scientific">Dermacentor silvarum</name>
    <name type="common">Tick</name>
    <dbReference type="NCBI Taxonomy" id="543639"/>
    <lineage>
        <taxon>Eukaryota</taxon>
        <taxon>Metazoa</taxon>
        <taxon>Ecdysozoa</taxon>
        <taxon>Arthropoda</taxon>
        <taxon>Chelicerata</taxon>
        <taxon>Arachnida</taxon>
        <taxon>Acari</taxon>
        <taxon>Parasitiformes</taxon>
        <taxon>Ixodida</taxon>
        <taxon>Ixodoidea</taxon>
        <taxon>Ixodidae</taxon>
        <taxon>Rhipicephalinae</taxon>
        <taxon>Dermacentor</taxon>
    </lineage>
</organism>